<dbReference type="Proteomes" id="UP000285712">
    <property type="component" value="Unassembled WGS sequence"/>
</dbReference>
<name>A0A3L6VLX6_APHAT</name>
<dbReference type="EMBL" id="QUTI01019056">
    <property type="protein sequence ID" value="RLO09881.1"/>
    <property type="molecule type" value="Genomic_DNA"/>
</dbReference>
<dbReference type="Proteomes" id="UP000275652">
    <property type="component" value="Unassembled WGS sequence"/>
</dbReference>
<evidence type="ECO:0000313" key="5">
    <source>
        <dbReference type="Proteomes" id="UP000285712"/>
    </source>
</evidence>
<accession>A0A3L6VLX6</accession>
<organism evidence="2 5">
    <name type="scientific">Aphanomyces astaci</name>
    <name type="common">Crayfish plague agent</name>
    <dbReference type="NCBI Taxonomy" id="112090"/>
    <lineage>
        <taxon>Eukaryota</taxon>
        <taxon>Sar</taxon>
        <taxon>Stramenopiles</taxon>
        <taxon>Oomycota</taxon>
        <taxon>Saprolegniomycetes</taxon>
        <taxon>Saprolegniales</taxon>
        <taxon>Verrucalvaceae</taxon>
        <taxon>Aphanomyces</taxon>
    </lineage>
</organism>
<reference evidence="3 4" key="1">
    <citation type="journal article" date="2018" name="J. Invertebr. Pathol.">
        <title>New genotyping method for the causative agent of crayfish plague (Aphanomyces astaci) based on whole genome data.</title>
        <authorList>
            <person name="Minardi D."/>
            <person name="Studholme D.J."/>
            <person name="van der Giezen M."/>
            <person name="Pretto T."/>
            <person name="Oidtmann B."/>
        </authorList>
    </citation>
    <scope>NUCLEOTIDE SEQUENCE [LARGE SCALE GENOMIC DNA]</scope>
    <source>
        <strain evidence="3 4">KB13</strain>
    </source>
</reference>
<feature type="compositionally biased region" description="Basic and acidic residues" evidence="1">
    <location>
        <begin position="158"/>
        <end position="173"/>
    </location>
</feature>
<reference evidence="2 5" key="2">
    <citation type="submission" date="2018-08" db="EMBL/GenBank/DDBJ databases">
        <title>Aphanomyces genome sequencing and annotation.</title>
        <authorList>
            <person name="Minardi D."/>
            <person name="Oidtmann B."/>
            <person name="Van Der Giezen M."/>
            <person name="Studholme D.J."/>
        </authorList>
    </citation>
    <scope>NUCLEOTIDE SEQUENCE [LARGE SCALE GENOMIC DNA]</scope>
    <source>
        <strain evidence="2 5">Sv</strain>
    </source>
</reference>
<dbReference type="EMBL" id="QUTG01007534">
    <property type="protein sequence ID" value="RHY82528.1"/>
    <property type="molecule type" value="Genomic_DNA"/>
</dbReference>
<protein>
    <submittedName>
        <fullName evidence="2">Uncharacterized protein</fullName>
    </submittedName>
</protein>
<feature type="region of interest" description="Disordered" evidence="1">
    <location>
        <begin position="153"/>
        <end position="173"/>
    </location>
</feature>
<proteinExistence type="predicted"/>
<evidence type="ECO:0000313" key="4">
    <source>
        <dbReference type="Proteomes" id="UP000275652"/>
    </source>
</evidence>
<dbReference type="AlphaFoldDB" id="A0A3L6VLX6"/>
<comment type="caution">
    <text evidence="2">The sequence shown here is derived from an EMBL/GenBank/DDBJ whole genome shotgun (WGS) entry which is preliminary data.</text>
</comment>
<gene>
    <name evidence="3" type="ORF">DYB28_008892</name>
    <name evidence="2" type="ORF">DYB35_010256</name>
</gene>
<sequence>MKALRRAYKVLLNDYQRIRLHQAEAAALPVGAPPLAPLTLDAHPSLGPELTEWLVDNCSKEKETAKSIRNGVDDLIQLEKTSIARSCAMVYASLSPTVQRDAAAGFATNVCIASFRRFRGILPATNKNMQLPSPFINGYTRSSLSLMCRLTSTSKPSTRYERHGEARRTTPQR</sequence>
<evidence type="ECO:0000313" key="3">
    <source>
        <dbReference type="EMBL" id="RLO09881.1"/>
    </source>
</evidence>
<evidence type="ECO:0000256" key="1">
    <source>
        <dbReference type="SAM" id="MobiDB-lite"/>
    </source>
</evidence>
<evidence type="ECO:0000313" key="2">
    <source>
        <dbReference type="EMBL" id="RHY82528.1"/>
    </source>
</evidence>